<keyword evidence="5" id="KW-1185">Reference proteome</keyword>
<keyword evidence="2" id="KW-0378">Hydrolase</keyword>
<dbReference type="KEGG" id="bbel:109476821"/>
<accession>A0A6P4ZHA2</accession>
<evidence type="ECO:0000256" key="1">
    <source>
        <dbReference type="ARBA" id="ARBA00004123"/>
    </source>
</evidence>
<dbReference type="GO" id="GO:0005634">
    <property type="term" value="C:nucleus"/>
    <property type="evidence" value="ECO:0007669"/>
    <property type="project" value="UniProtKB-SubCell"/>
</dbReference>
<dbReference type="FunFam" id="3.40.50.10810:FF:000019">
    <property type="entry name" value="DNA excision repair protein ERCC-6-like 2 isoform X1"/>
    <property type="match status" value="1"/>
</dbReference>
<keyword evidence="3" id="KW-0539">Nucleus</keyword>
<dbReference type="PANTHER" id="PTHR45629:SF7">
    <property type="entry name" value="DNA EXCISION REPAIR PROTEIN ERCC-6-RELATED"/>
    <property type="match status" value="1"/>
</dbReference>
<dbReference type="PANTHER" id="PTHR45629">
    <property type="entry name" value="SNF2/RAD54 FAMILY MEMBER"/>
    <property type="match status" value="1"/>
</dbReference>
<dbReference type="OrthoDB" id="448448at2759"/>
<evidence type="ECO:0000313" key="6">
    <source>
        <dbReference type="RefSeq" id="XP_019633398.1"/>
    </source>
</evidence>
<organism evidence="5 7">
    <name type="scientific">Branchiostoma belcheri</name>
    <name type="common">Amphioxus</name>
    <dbReference type="NCBI Taxonomy" id="7741"/>
    <lineage>
        <taxon>Eukaryota</taxon>
        <taxon>Metazoa</taxon>
        <taxon>Chordata</taxon>
        <taxon>Cephalochordata</taxon>
        <taxon>Leptocardii</taxon>
        <taxon>Amphioxiformes</taxon>
        <taxon>Branchiostomatidae</taxon>
        <taxon>Branchiostoma</taxon>
    </lineage>
</organism>
<evidence type="ECO:0000313" key="7">
    <source>
        <dbReference type="RefSeq" id="XP_019633399.1"/>
    </source>
</evidence>
<dbReference type="SMART" id="SM00487">
    <property type="entry name" value="DEXDc"/>
    <property type="match status" value="1"/>
</dbReference>
<name>A0A6P4ZHA2_BRABE</name>
<dbReference type="RefSeq" id="XP_019633399.1">
    <property type="nucleotide sequence ID" value="XM_019777840.1"/>
</dbReference>
<dbReference type="Pfam" id="PF00176">
    <property type="entry name" value="SNF2-rel_dom"/>
    <property type="match status" value="1"/>
</dbReference>
<gene>
    <name evidence="6 7" type="primary">LOC109476821</name>
</gene>
<evidence type="ECO:0000313" key="5">
    <source>
        <dbReference type="Proteomes" id="UP000515135"/>
    </source>
</evidence>
<dbReference type="Gene3D" id="3.40.50.10810">
    <property type="entry name" value="Tandem AAA-ATPase domain"/>
    <property type="match status" value="1"/>
</dbReference>
<dbReference type="PROSITE" id="PS51192">
    <property type="entry name" value="HELICASE_ATP_BIND_1"/>
    <property type="match status" value="1"/>
</dbReference>
<evidence type="ECO:0000256" key="3">
    <source>
        <dbReference type="ARBA" id="ARBA00023242"/>
    </source>
</evidence>
<reference evidence="6 7" key="1">
    <citation type="submission" date="2025-04" db="UniProtKB">
        <authorList>
            <consortium name="RefSeq"/>
        </authorList>
    </citation>
    <scope>IDENTIFICATION</scope>
    <source>
        <tissue evidence="6 7">Gonad</tissue>
    </source>
</reference>
<dbReference type="RefSeq" id="XP_019633398.1">
    <property type="nucleotide sequence ID" value="XM_019777839.1"/>
</dbReference>
<dbReference type="GeneID" id="109476821"/>
<dbReference type="Proteomes" id="UP000515135">
    <property type="component" value="Unplaced"/>
</dbReference>
<dbReference type="GO" id="GO:0016787">
    <property type="term" value="F:hydrolase activity"/>
    <property type="evidence" value="ECO:0007669"/>
    <property type="project" value="UniProtKB-KW"/>
</dbReference>
<dbReference type="InterPro" id="IPR000330">
    <property type="entry name" value="SNF2_N"/>
</dbReference>
<proteinExistence type="predicted"/>
<evidence type="ECO:0000259" key="4">
    <source>
        <dbReference type="PROSITE" id="PS51192"/>
    </source>
</evidence>
<comment type="subcellular location">
    <subcellularLocation>
        <location evidence="1">Nucleus</location>
    </subcellularLocation>
</comment>
<protein>
    <submittedName>
        <fullName evidence="6 7">DNA excision repair protein ERCC-6-like 2</fullName>
    </submittedName>
</protein>
<dbReference type="InterPro" id="IPR027417">
    <property type="entry name" value="P-loop_NTPase"/>
</dbReference>
<dbReference type="InterPro" id="IPR050496">
    <property type="entry name" value="SNF2_RAD54_helicase_repair"/>
</dbReference>
<evidence type="ECO:0000256" key="2">
    <source>
        <dbReference type="ARBA" id="ARBA00022801"/>
    </source>
</evidence>
<dbReference type="AlphaFoldDB" id="A0A6P4ZHA2"/>
<sequence length="445" mass="51334">MEGFSDEDYEKPFFRNHSHVGKKEPFVLSPAGETPVVQIPATINRYLRDYQREGVQFLYRQYEAGMGAILGDDMGLGKTVQVISFLSAVLGRTGTREDITNFKKKRQDSPDDHEEKQQVFLIVSPASVLYNWLDELETWGHFRVGKYHGDPSLRDEVLTRAEAGRLDIVITTYETLRRNLNEVNSVRFDWSAVIVDECHKIKEKKAKITEAMGQLRVRRRVGLTGTILQNNLMEMWCVLNWANPGCLGDDKDFRAKFVQPIEEGQKMNSTKRQLAEARRKAKMLSNLRKKWFIRRTKKIIADQLPTKEEQVVFCKLSDFQQTCYQSVLESEDVQLVLHQNDPCDCNSGLRQRECCHETNKEGELVKQLMFSYLSVLLKVSNHVALLLPEMQGSKKALKRTQRVCDVVFSKHPHFVRLAREAAFRTLSDPKYCGKMQVCISGKKMF</sequence>
<dbReference type="InterPro" id="IPR014001">
    <property type="entry name" value="Helicase_ATP-bd"/>
</dbReference>
<dbReference type="InterPro" id="IPR038718">
    <property type="entry name" value="SNF2-like_sf"/>
</dbReference>
<dbReference type="SUPFAM" id="SSF52540">
    <property type="entry name" value="P-loop containing nucleoside triphosphate hydrolases"/>
    <property type="match status" value="2"/>
</dbReference>
<dbReference type="GO" id="GO:0005524">
    <property type="term" value="F:ATP binding"/>
    <property type="evidence" value="ECO:0007669"/>
    <property type="project" value="InterPro"/>
</dbReference>
<feature type="domain" description="Helicase ATP-binding" evidence="4">
    <location>
        <begin position="59"/>
        <end position="245"/>
    </location>
</feature>
<dbReference type="Gene3D" id="3.40.50.300">
    <property type="entry name" value="P-loop containing nucleotide triphosphate hydrolases"/>
    <property type="match status" value="1"/>
</dbReference>